<gene>
    <name evidence="1" type="ORF">ColLi_06583</name>
</gene>
<dbReference type="EMBL" id="BPPX01000012">
    <property type="protein sequence ID" value="GJC83745.1"/>
    <property type="molecule type" value="Genomic_DNA"/>
</dbReference>
<comment type="caution">
    <text evidence="1">The sequence shown here is derived from an EMBL/GenBank/DDBJ whole genome shotgun (WGS) entry which is preliminary data.</text>
</comment>
<sequence>MDKQSPARGTRTTAPAALMAGLNPDLNLWHLLLESADAFAAGFGVKLKANLGRHGTRVLSTWN</sequence>
<name>A0AA37GN86_9PEZI</name>
<dbReference type="AlphaFoldDB" id="A0AA37GN86"/>
<reference evidence="1 2" key="1">
    <citation type="submission" date="2021-07" db="EMBL/GenBank/DDBJ databases">
        <title>Genome data of Colletotrichum spaethianum.</title>
        <authorList>
            <person name="Utami Y.D."/>
            <person name="Hiruma K."/>
        </authorList>
    </citation>
    <scope>NUCLEOTIDE SEQUENCE [LARGE SCALE GENOMIC DNA]</scope>
    <source>
        <strain evidence="1 2">MAFF 242679</strain>
    </source>
</reference>
<organism evidence="1 2">
    <name type="scientific">Colletotrichum liriopes</name>
    <dbReference type="NCBI Taxonomy" id="708192"/>
    <lineage>
        <taxon>Eukaryota</taxon>
        <taxon>Fungi</taxon>
        <taxon>Dikarya</taxon>
        <taxon>Ascomycota</taxon>
        <taxon>Pezizomycotina</taxon>
        <taxon>Sordariomycetes</taxon>
        <taxon>Hypocreomycetidae</taxon>
        <taxon>Glomerellales</taxon>
        <taxon>Glomerellaceae</taxon>
        <taxon>Colletotrichum</taxon>
        <taxon>Colletotrichum spaethianum species complex</taxon>
    </lineage>
</organism>
<protein>
    <submittedName>
        <fullName evidence="1">Uncharacterized protein</fullName>
    </submittedName>
</protein>
<evidence type="ECO:0000313" key="2">
    <source>
        <dbReference type="Proteomes" id="UP001055172"/>
    </source>
</evidence>
<accession>A0AA37GN86</accession>
<dbReference type="Proteomes" id="UP001055172">
    <property type="component" value="Unassembled WGS sequence"/>
</dbReference>
<evidence type="ECO:0000313" key="1">
    <source>
        <dbReference type="EMBL" id="GJC83745.1"/>
    </source>
</evidence>
<proteinExistence type="predicted"/>
<keyword evidence="2" id="KW-1185">Reference proteome</keyword>